<dbReference type="RefSeq" id="WP_061914574.1">
    <property type="nucleotide sequence ID" value="NZ_DF967971.1"/>
</dbReference>
<comment type="similarity">
    <text evidence="1">Belongs to the ABC transporter superfamily. Ycf16 family.</text>
</comment>
<dbReference type="InterPro" id="IPR003593">
    <property type="entry name" value="AAA+_ATPase"/>
</dbReference>
<dbReference type="PROSITE" id="PS50893">
    <property type="entry name" value="ABC_TRANSPORTER_2"/>
    <property type="match status" value="1"/>
</dbReference>
<reference evidence="5 6" key="1">
    <citation type="submission" date="2015-07" db="EMBL/GenBank/DDBJ databases">
        <title>Draft genome of Bellilinea caldifistulae DSM 17877.</title>
        <authorList>
            <person name="Hemp J."/>
            <person name="Ward L.M."/>
            <person name="Pace L.A."/>
            <person name="Fischer W.W."/>
        </authorList>
    </citation>
    <scope>NUCLEOTIDE SEQUENCE [LARGE SCALE GENOMIC DNA]</scope>
    <source>
        <strain evidence="5 6">GOMI-1</strain>
    </source>
</reference>
<comment type="caution">
    <text evidence="5">The sequence shown here is derived from an EMBL/GenBank/DDBJ whole genome shotgun (WGS) entry which is preliminary data.</text>
</comment>
<gene>
    <name evidence="5" type="ORF">AC812_03960</name>
</gene>
<dbReference type="Gene3D" id="3.40.50.300">
    <property type="entry name" value="P-loop containing nucleotide triphosphate hydrolases"/>
    <property type="match status" value="1"/>
</dbReference>
<evidence type="ECO:0000256" key="2">
    <source>
        <dbReference type="ARBA" id="ARBA00022741"/>
    </source>
</evidence>
<keyword evidence="3 5" id="KW-0067">ATP-binding</keyword>
<accession>A0A0P6XBK3</accession>
<evidence type="ECO:0000259" key="4">
    <source>
        <dbReference type="PROSITE" id="PS50893"/>
    </source>
</evidence>
<dbReference type="InterPro" id="IPR010230">
    <property type="entry name" value="FeS-cluster_ATPase_SufC"/>
</dbReference>
<dbReference type="GO" id="GO:0016887">
    <property type="term" value="F:ATP hydrolysis activity"/>
    <property type="evidence" value="ECO:0007669"/>
    <property type="project" value="InterPro"/>
</dbReference>
<evidence type="ECO:0000256" key="1">
    <source>
        <dbReference type="ARBA" id="ARBA00006216"/>
    </source>
</evidence>
<dbReference type="PROSITE" id="PS00211">
    <property type="entry name" value="ABC_TRANSPORTER_1"/>
    <property type="match status" value="1"/>
</dbReference>
<dbReference type="SUPFAM" id="SSF52540">
    <property type="entry name" value="P-loop containing nucleoside triphosphate hydrolases"/>
    <property type="match status" value="1"/>
</dbReference>
<dbReference type="SMART" id="SM00382">
    <property type="entry name" value="AAA"/>
    <property type="match status" value="1"/>
</dbReference>
<dbReference type="PANTHER" id="PTHR43204">
    <property type="entry name" value="ABC TRANSPORTER I FAMILY MEMBER 6, CHLOROPLASTIC"/>
    <property type="match status" value="1"/>
</dbReference>
<dbReference type="OrthoDB" id="9806149at2"/>
<sequence>MTQPFFVVEDVCLKKDNRPILNHINLSLSEGQIHVLLGVNGSGKSSLAYTLMGCEGYTSESGRILLDGKDITHTRITERARMGISLAWQEPVRFEGLPIGKYIELGASESKREKVIAALEAVSLSPKKYAYRAADQTLSGGERKRVELAAIYAMQPRLAILDEPDSGIDALSITDIARLICEMAKHNSAVLLITHRPELVEMADSASLMCFGSIIFSGSPRETSQYYQNRCEPHLNILGSQPWQISLNNS</sequence>
<keyword evidence="6" id="KW-1185">Reference proteome</keyword>
<evidence type="ECO:0000313" key="6">
    <source>
        <dbReference type="Proteomes" id="UP000050514"/>
    </source>
</evidence>
<dbReference type="STRING" id="360411.AC812_03960"/>
<evidence type="ECO:0000256" key="3">
    <source>
        <dbReference type="ARBA" id="ARBA00022840"/>
    </source>
</evidence>
<protein>
    <submittedName>
        <fullName evidence="5">ABC transporter ATP-binding protein</fullName>
    </submittedName>
</protein>
<proteinExistence type="inferred from homology"/>
<dbReference type="InterPro" id="IPR017871">
    <property type="entry name" value="ABC_transporter-like_CS"/>
</dbReference>
<dbReference type="PATRIC" id="fig|360411.5.peg.3321"/>
<dbReference type="Pfam" id="PF00005">
    <property type="entry name" value="ABC_tran"/>
    <property type="match status" value="1"/>
</dbReference>
<dbReference type="EMBL" id="LGHJ01000010">
    <property type="protein sequence ID" value="KPL77136.1"/>
    <property type="molecule type" value="Genomic_DNA"/>
</dbReference>
<dbReference type="InterPro" id="IPR027417">
    <property type="entry name" value="P-loop_NTPase"/>
</dbReference>
<keyword evidence="2" id="KW-0547">Nucleotide-binding</keyword>
<feature type="domain" description="ABC transporter" evidence="4">
    <location>
        <begin position="6"/>
        <end position="236"/>
    </location>
</feature>
<evidence type="ECO:0000313" key="5">
    <source>
        <dbReference type="EMBL" id="KPL77136.1"/>
    </source>
</evidence>
<dbReference type="PANTHER" id="PTHR43204:SF2">
    <property type="entry name" value="ABC TRANSPORTER, ATP-BINDING PROTEIN"/>
    <property type="match status" value="1"/>
</dbReference>
<dbReference type="InterPro" id="IPR003439">
    <property type="entry name" value="ABC_transporter-like_ATP-bd"/>
</dbReference>
<dbReference type="GO" id="GO:0005524">
    <property type="term" value="F:ATP binding"/>
    <property type="evidence" value="ECO:0007669"/>
    <property type="project" value="UniProtKB-KW"/>
</dbReference>
<organism evidence="5 6">
    <name type="scientific">Bellilinea caldifistulae</name>
    <dbReference type="NCBI Taxonomy" id="360411"/>
    <lineage>
        <taxon>Bacteria</taxon>
        <taxon>Bacillati</taxon>
        <taxon>Chloroflexota</taxon>
        <taxon>Anaerolineae</taxon>
        <taxon>Anaerolineales</taxon>
        <taxon>Anaerolineaceae</taxon>
        <taxon>Bellilinea</taxon>
    </lineage>
</organism>
<dbReference type="AlphaFoldDB" id="A0A0P6XBK3"/>
<dbReference type="Proteomes" id="UP000050514">
    <property type="component" value="Unassembled WGS sequence"/>
</dbReference>
<name>A0A0P6XBK3_9CHLR</name>